<evidence type="ECO:0000259" key="1">
    <source>
        <dbReference type="SMART" id="SM00507"/>
    </source>
</evidence>
<proteinExistence type="predicted"/>
<feature type="domain" description="HNH nuclease" evidence="1">
    <location>
        <begin position="102"/>
        <end position="158"/>
    </location>
</feature>
<dbReference type="Gene3D" id="1.10.30.50">
    <property type="match status" value="1"/>
</dbReference>
<accession>A0AAN1XUZ7</accession>
<dbReference type="KEGG" id="vab:WPS_12060"/>
<evidence type="ECO:0000313" key="3">
    <source>
        <dbReference type="Proteomes" id="UP001317532"/>
    </source>
</evidence>
<keyword evidence="3" id="KW-1185">Reference proteome</keyword>
<dbReference type="CDD" id="cd00085">
    <property type="entry name" value="HNHc"/>
    <property type="match status" value="1"/>
</dbReference>
<sequence>MRGNGFVSCQRRFGFSHTAWIKAVRRGALTLRPAPFADRRRKYDWSAIQRYYDEGHSYRECRKRFGFESMSWFKARQRGGIRTLPLAKPLHALLAGGKSRQNIKQRLILAGILENRCEFCGISEWRGKPLSIQIDHINGVRHDNRLENLRMLCPNCHSQTDTFAGYNRARSRVV</sequence>
<dbReference type="EMBL" id="AP025523">
    <property type="protein sequence ID" value="BDE05930.1"/>
    <property type="molecule type" value="Genomic_DNA"/>
</dbReference>
<reference evidence="2 3" key="1">
    <citation type="journal article" date="2022" name="ISME Commun">
        <title>Vulcanimicrobium alpinus gen. nov. sp. nov., the first cultivated representative of the candidate phylum 'Eremiobacterota', is a metabolically versatile aerobic anoxygenic phototroph.</title>
        <authorList>
            <person name="Yabe S."/>
            <person name="Muto K."/>
            <person name="Abe K."/>
            <person name="Yokota A."/>
            <person name="Staudigel H."/>
            <person name="Tebo B.M."/>
        </authorList>
    </citation>
    <scope>NUCLEOTIDE SEQUENCE [LARGE SCALE GENOMIC DNA]</scope>
    <source>
        <strain evidence="2 3">WC8-2</strain>
    </source>
</reference>
<name>A0AAN1XUZ7_UNVUL</name>
<protein>
    <recommendedName>
        <fullName evidence="1">HNH nuclease domain-containing protein</fullName>
    </recommendedName>
</protein>
<evidence type="ECO:0000313" key="2">
    <source>
        <dbReference type="EMBL" id="BDE05930.1"/>
    </source>
</evidence>
<gene>
    <name evidence="2" type="ORF">WPS_12060</name>
</gene>
<dbReference type="Pfam" id="PF13392">
    <property type="entry name" value="HNH_3"/>
    <property type="match status" value="1"/>
</dbReference>
<dbReference type="AlphaFoldDB" id="A0AAN1XUZ7"/>
<dbReference type="InterPro" id="IPR003615">
    <property type="entry name" value="HNH_nuc"/>
</dbReference>
<organism evidence="2 3">
    <name type="scientific">Vulcanimicrobium alpinum</name>
    <dbReference type="NCBI Taxonomy" id="3016050"/>
    <lineage>
        <taxon>Bacteria</taxon>
        <taxon>Bacillati</taxon>
        <taxon>Vulcanimicrobiota</taxon>
        <taxon>Vulcanimicrobiia</taxon>
        <taxon>Vulcanimicrobiales</taxon>
        <taxon>Vulcanimicrobiaceae</taxon>
        <taxon>Vulcanimicrobium</taxon>
    </lineage>
</organism>
<dbReference type="Proteomes" id="UP001317532">
    <property type="component" value="Chromosome"/>
</dbReference>
<dbReference type="SMART" id="SM00507">
    <property type="entry name" value="HNHc"/>
    <property type="match status" value="1"/>
</dbReference>